<accession>A0AAD4ZZX7</accession>
<keyword evidence="2" id="KW-1185">Reference proteome</keyword>
<evidence type="ECO:0000313" key="2">
    <source>
        <dbReference type="Proteomes" id="UP001205998"/>
    </source>
</evidence>
<dbReference type="InterPro" id="IPR009050">
    <property type="entry name" value="Globin-like_sf"/>
</dbReference>
<dbReference type="EMBL" id="MU592638">
    <property type="protein sequence ID" value="KAI5607223.1"/>
    <property type="molecule type" value="Genomic_DNA"/>
</dbReference>
<organism evidence="1 2">
    <name type="scientific">Silurus asotus</name>
    <name type="common">Amur catfish</name>
    <name type="synonym">Parasilurus asotus</name>
    <dbReference type="NCBI Taxonomy" id="30991"/>
    <lineage>
        <taxon>Eukaryota</taxon>
        <taxon>Metazoa</taxon>
        <taxon>Chordata</taxon>
        <taxon>Craniata</taxon>
        <taxon>Vertebrata</taxon>
        <taxon>Euteleostomi</taxon>
        <taxon>Actinopterygii</taxon>
        <taxon>Neopterygii</taxon>
        <taxon>Teleostei</taxon>
        <taxon>Ostariophysi</taxon>
        <taxon>Siluriformes</taxon>
        <taxon>Siluridae</taxon>
        <taxon>Silurus</taxon>
    </lineage>
</organism>
<sequence length="31" mass="3251">MSLSAKDQAVVKDLWGKISSKSDEIGSEALG</sequence>
<proteinExistence type="predicted"/>
<dbReference type="Proteomes" id="UP001205998">
    <property type="component" value="Unassembled WGS sequence"/>
</dbReference>
<reference evidence="1" key="1">
    <citation type="submission" date="2018-07" db="EMBL/GenBank/DDBJ databases">
        <title>Comparative genomics of catfishes provides insights into carnivory and benthic adaptation.</title>
        <authorList>
            <person name="Zhang Y."/>
            <person name="Wang D."/>
            <person name="Peng Z."/>
            <person name="Zheng S."/>
            <person name="Shao F."/>
            <person name="Tao W."/>
        </authorList>
    </citation>
    <scope>NUCLEOTIDE SEQUENCE</scope>
    <source>
        <strain evidence="1">Chongqing</strain>
    </source>
</reference>
<protein>
    <submittedName>
        <fullName evidence="1">Uncharacterized protein</fullName>
    </submittedName>
</protein>
<gene>
    <name evidence="1" type="ORF">C0J50_12438</name>
</gene>
<name>A0AAD4ZZX7_SILAS</name>
<comment type="caution">
    <text evidence="1">The sequence shown here is derived from an EMBL/GenBank/DDBJ whole genome shotgun (WGS) entry which is preliminary data.</text>
</comment>
<dbReference type="AlphaFoldDB" id="A0AAD4ZZX7"/>
<feature type="non-terminal residue" evidence="1">
    <location>
        <position position="31"/>
    </location>
</feature>
<dbReference type="SUPFAM" id="SSF46458">
    <property type="entry name" value="Globin-like"/>
    <property type="match status" value="1"/>
</dbReference>
<evidence type="ECO:0000313" key="1">
    <source>
        <dbReference type="EMBL" id="KAI5607223.1"/>
    </source>
</evidence>